<evidence type="ECO:0000313" key="2">
    <source>
        <dbReference type="Proteomes" id="UP000006001"/>
    </source>
</evidence>
<reference evidence="1" key="1">
    <citation type="submission" date="2009-10" db="EMBL/GenBank/DDBJ databases">
        <authorList>
            <person name="Weinstock G."/>
            <person name="Sodergren E."/>
            <person name="Clifton S."/>
            <person name="Fulton L."/>
            <person name="Fulton B."/>
            <person name="Courtney L."/>
            <person name="Fronick C."/>
            <person name="Harrison M."/>
            <person name="Strong C."/>
            <person name="Farmer C."/>
            <person name="Delahaunty K."/>
            <person name="Markovic C."/>
            <person name="Hall O."/>
            <person name="Minx P."/>
            <person name="Tomlinson C."/>
            <person name="Mitreva M."/>
            <person name="Nelson J."/>
            <person name="Hou S."/>
            <person name="Wollam A."/>
            <person name="Pepin K.H."/>
            <person name="Johnson M."/>
            <person name="Bhonagiri V."/>
            <person name="Nash W.E."/>
            <person name="Warren W."/>
            <person name="Chinwalla A."/>
            <person name="Mardis E.R."/>
            <person name="Wilson R.K."/>
        </authorList>
    </citation>
    <scope>NUCLEOTIDE SEQUENCE [LARGE SCALE GENOMIC DNA]</scope>
    <source>
        <strain evidence="1">ATCC 700122</strain>
    </source>
</reference>
<dbReference type="Proteomes" id="UP000006001">
    <property type="component" value="Unassembled WGS sequence"/>
</dbReference>
<sequence length="48" mass="5623">MQSSFYEILFSMMQSSMIKPERADRLWSDFRKVSACMKLRCAQASRGI</sequence>
<evidence type="ECO:0000313" key="1">
    <source>
        <dbReference type="EMBL" id="EEZ61364.1"/>
    </source>
</evidence>
<protein>
    <submittedName>
        <fullName evidence="1">Uncharacterized protein</fullName>
    </submittedName>
</protein>
<proteinExistence type="predicted"/>
<keyword evidence="2" id="KW-1185">Reference proteome</keyword>
<gene>
    <name evidence="1" type="ORF">HMPREF0762_00701</name>
</gene>
<accession>D0WFV0</accession>
<dbReference type="STRING" id="649764.HMPREF0762_00701"/>
<dbReference type="EMBL" id="ACUX02000006">
    <property type="protein sequence ID" value="EEZ61364.1"/>
    <property type="molecule type" value="Genomic_DNA"/>
</dbReference>
<dbReference type="HOGENOM" id="CLU_3157850_0_0_11"/>
<name>D0WFV0_SLAES</name>
<organism evidence="1 2">
    <name type="scientific">Slackia exigua (strain ATCC 700122 / DSM 15923 / CIP 105133 / JCM 11022 / KCTC 5966 / S-7)</name>
    <dbReference type="NCBI Taxonomy" id="649764"/>
    <lineage>
        <taxon>Bacteria</taxon>
        <taxon>Bacillati</taxon>
        <taxon>Actinomycetota</taxon>
        <taxon>Coriobacteriia</taxon>
        <taxon>Eggerthellales</taxon>
        <taxon>Eggerthellaceae</taxon>
        <taxon>Slackia</taxon>
    </lineage>
</organism>
<comment type="caution">
    <text evidence="1">The sequence shown here is derived from an EMBL/GenBank/DDBJ whole genome shotgun (WGS) entry which is preliminary data.</text>
</comment>
<dbReference type="AlphaFoldDB" id="D0WFV0"/>